<dbReference type="InterPro" id="IPR005186">
    <property type="entry name" value="FlaG"/>
</dbReference>
<dbReference type="SUPFAM" id="SSF160214">
    <property type="entry name" value="FlaG-like"/>
    <property type="match status" value="1"/>
</dbReference>
<dbReference type="InterPro" id="IPR035924">
    <property type="entry name" value="FlaG-like_sf"/>
</dbReference>
<accession>A0ABU9UML1</accession>
<feature type="compositionally biased region" description="Basic and acidic residues" evidence="1">
    <location>
        <begin position="49"/>
        <end position="58"/>
    </location>
</feature>
<name>A0ABU9UML1_9GAMM</name>
<dbReference type="RefSeq" id="WP_311905304.1">
    <property type="nucleotide sequence ID" value="NZ_JAUOEV010000003.1"/>
</dbReference>
<keyword evidence="3" id="KW-1185">Reference proteome</keyword>
<feature type="region of interest" description="Disordered" evidence="1">
    <location>
        <begin position="23"/>
        <end position="58"/>
    </location>
</feature>
<protein>
    <submittedName>
        <fullName evidence="2">Flagellar protein FlaG</fullName>
    </submittedName>
</protein>
<dbReference type="PANTHER" id="PTHR37166">
    <property type="entry name" value="PROTEIN FLAG"/>
    <property type="match status" value="1"/>
</dbReference>
<dbReference type="Proteomes" id="UP001489333">
    <property type="component" value="Unassembled WGS sequence"/>
</dbReference>
<dbReference type="Pfam" id="PF03646">
    <property type="entry name" value="FlaG"/>
    <property type="match status" value="1"/>
</dbReference>
<comment type="caution">
    <text evidence="2">The sequence shown here is derived from an EMBL/GenBank/DDBJ whole genome shotgun (WGS) entry which is preliminary data.</text>
</comment>
<organism evidence="2 3">
    <name type="scientific">Shewanella vaxholmensis</name>
    <dbReference type="NCBI Taxonomy" id="3063535"/>
    <lineage>
        <taxon>Bacteria</taxon>
        <taxon>Pseudomonadati</taxon>
        <taxon>Pseudomonadota</taxon>
        <taxon>Gammaproteobacteria</taxon>
        <taxon>Alteromonadales</taxon>
        <taxon>Shewanellaceae</taxon>
        <taxon>Shewanella</taxon>
    </lineage>
</organism>
<evidence type="ECO:0000256" key="1">
    <source>
        <dbReference type="SAM" id="MobiDB-lite"/>
    </source>
</evidence>
<dbReference type="Gene3D" id="3.30.160.170">
    <property type="entry name" value="FlaG-like"/>
    <property type="match status" value="1"/>
</dbReference>
<keyword evidence="2" id="KW-0969">Cilium</keyword>
<sequence length="133" mass="14187">MMDINSVSTSNVVGLKTELKLAPPQSLQQESSGSIKPLFGESNSVNMVEDGKSTKDTKTNVGQLDKVASDLTDMVTMMRKGLAFKVDASSDRPVVSVMDIDSGEVLRQIPSEEALALAEKLSEVTGALIKTEV</sequence>
<keyword evidence="2" id="KW-0282">Flagellum</keyword>
<dbReference type="EMBL" id="JBCHKU010000002">
    <property type="protein sequence ID" value="MEM6247498.1"/>
    <property type="molecule type" value="Genomic_DNA"/>
</dbReference>
<evidence type="ECO:0000313" key="2">
    <source>
        <dbReference type="EMBL" id="MEM6247498.1"/>
    </source>
</evidence>
<gene>
    <name evidence="2" type="ORF">AAGS29_02580</name>
</gene>
<reference evidence="2 3" key="1">
    <citation type="submission" date="2024-04" db="EMBL/GenBank/DDBJ databases">
        <title>Novel Shewanella species isolated from Baltic Sea sediments.</title>
        <authorList>
            <person name="Martin-Rodriguez A.J."/>
            <person name="Fernandez-Juarez V."/>
            <person name="Valeriano V.D."/>
            <person name="Mihindukulasooriya I."/>
            <person name="Ceresnova L."/>
            <person name="Joffre E."/>
            <person name="Jensie-Markopoulos S."/>
            <person name="Moore E.R.B."/>
            <person name="Sjoling A."/>
        </authorList>
    </citation>
    <scope>NUCLEOTIDE SEQUENCE [LARGE SCALE GENOMIC DNA]</scope>
    <source>
        <strain evidence="2 3">VAX-SP0-0CM-1</strain>
    </source>
</reference>
<evidence type="ECO:0000313" key="3">
    <source>
        <dbReference type="Proteomes" id="UP001489333"/>
    </source>
</evidence>
<keyword evidence="2" id="KW-0966">Cell projection</keyword>
<feature type="compositionally biased region" description="Polar residues" evidence="1">
    <location>
        <begin position="25"/>
        <end position="34"/>
    </location>
</feature>
<dbReference type="PANTHER" id="PTHR37166:SF1">
    <property type="entry name" value="PROTEIN FLAG"/>
    <property type="match status" value="1"/>
</dbReference>
<proteinExistence type="predicted"/>